<evidence type="ECO:0000313" key="1">
    <source>
        <dbReference type="EMBL" id="KAI3769289.1"/>
    </source>
</evidence>
<accession>A0ACB9FDD4</accession>
<organism evidence="1 2">
    <name type="scientific">Arctium lappa</name>
    <name type="common">Greater burdock</name>
    <name type="synonym">Lappa major</name>
    <dbReference type="NCBI Taxonomy" id="4217"/>
    <lineage>
        <taxon>Eukaryota</taxon>
        <taxon>Viridiplantae</taxon>
        <taxon>Streptophyta</taxon>
        <taxon>Embryophyta</taxon>
        <taxon>Tracheophyta</taxon>
        <taxon>Spermatophyta</taxon>
        <taxon>Magnoliopsida</taxon>
        <taxon>eudicotyledons</taxon>
        <taxon>Gunneridae</taxon>
        <taxon>Pentapetalae</taxon>
        <taxon>asterids</taxon>
        <taxon>campanulids</taxon>
        <taxon>Asterales</taxon>
        <taxon>Asteraceae</taxon>
        <taxon>Carduoideae</taxon>
        <taxon>Cardueae</taxon>
        <taxon>Arctiinae</taxon>
        <taxon>Arctium</taxon>
    </lineage>
</organism>
<name>A0ACB9FDD4_ARCLA</name>
<reference evidence="1 2" key="2">
    <citation type="journal article" date="2022" name="Mol. Ecol. Resour.">
        <title>The genomes of chicory, endive, great burdock and yacon provide insights into Asteraceae paleo-polyploidization history and plant inulin production.</title>
        <authorList>
            <person name="Fan W."/>
            <person name="Wang S."/>
            <person name="Wang H."/>
            <person name="Wang A."/>
            <person name="Jiang F."/>
            <person name="Liu H."/>
            <person name="Zhao H."/>
            <person name="Xu D."/>
            <person name="Zhang Y."/>
        </authorList>
    </citation>
    <scope>NUCLEOTIDE SEQUENCE [LARGE SCALE GENOMIC DNA]</scope>
    <source>
        <strain evidence="2">cv. Niubang</strain>
    </source>
</reference>
<reference evidence="2" key="1">
    <citation type="journal article" date="2022" name="Mol. Ecol. Resour.">
        <title>The genomes of chicory, endive, great burdock and yacon provide insights into Asteraceae palaeo-polyploidization history and plant inulin production.</title>
        <authorList>
            <person name="Fan W."/>
            <person name="Wang S."/>
            <person name="Wang H."/>
            <person name="Wang A."/>
            <person name="Jiang F."/>
            <person name="Liu H."/>
            <person name="Zhao H."/>
            <person name="Xu D."/>
            <person name="Zhang Y."/>
        </authorList>
    </citation>
    <scope>NUCLEOTIDE SEQUENCE [LARGE SCALE GENOMIC DNA]</scope>
    <source>
        <strain evidence="2">cv. Niubang</strain>
    </source>
</reference>
<evidence type="ECO:0000313" key="2">
    <source>
        <dbReference type="Proteomes" id="UP001055879"/>
    </source>
</evidence>
<sequence length="537" mass="59602">MGRSGLSSKRKHSKKKNLKASSEGRRKKRSSRNKSKKLRRHDDSFSSCSDDASTSSSLVSSSSSEDEYRSRRARSHRRNEVKGSRKRSRKQSLSDDSGKTSPPVKKRKGSKKKTDSQTRKKNKIKKKKSRRDAYISSASSDSASCSTFGDGNSSSDEGASLGRRRSRSREKKKDHRDSIRGRKGHRKDRSRSRSSSPSKLSNSCDDDIIEKVMVENNSRRLKSIITVAKLPENEEGNDMKRDELKEEIVYDYDDYPSCKSNDSNDGESKKELDRSEVSPEKRRMLTSVIGEVNSSSSLKDSKSVSPSKNASRECVGLKEKESNASGNIGSEVDNLESILRQKALENLSRFRGGIQTKPVVPVENKHKSDQSGVKQSIIQTPSRLPAAEQDSFSTMAVPQPIIPRSRFTWRRDPSVATGKEEKAATNSGTESGTPQALAPKLQTANLSSTPSVENKTSKSMDNTGNDIGDIETNDGQKATNGLETKEGSSKEQQTESNNSQFEKKTMSVMRGGEMVQVSYKVYIPNRAPALARRQLKR</sequence>
<dbReference type="Proteomes" id="UP001055879">
    <property type="component" value="Linkage Group LG01"/>
</dbReference>
<dbReference type="EMBL" id="CM042047">
    <property type="protein sequence ID" value="KAI3769289.1"/>
    <property type="molecule type" value="Genomic_DNA"/>
</dbReference>
<gene>
    <name evidence="1" type="ORF">L6452_00390</name>
</gene>
<keyword evidence="2" id="KW-1185">Reference proteome</keyword>
<proteinExistence type="predicted"/>
<comment type="caution">
    <text evidence="1">The sequence shown here is derived from an EMBL/GenBank/DDBJ whole genome shotgun (WGS) entry which is preliminary data.</text>
</comment>
<protein>
    <submittedName>
        <fullName evidence="1">Uncharacterized protein</fullName>
    </submittedName>
</protein>